<keyword evidence="2" id="KW-1185">Reference proteome</keyword>
<proteinExistence type="predicted"/>
<comment type="caution">
    <text evidence="1">The sequence shown here is derived from an EMBL/GenBank/DDBJ whole genome shotgun (WGS) entry which is preliminary data.</text>
</comment>
<evidence type="ECO:0000313" key="1">
    <source>
        <dbReference type="EMBL" id="KRX19989.1"/>
    </source>
</evidence>
<dbReference type="AlphaFoldDB" id="A0A0V0S0K0"/>
<protein>
    <submittedName>
        <fullName evidence="1">Uncharacterized protein</fullName>
    </submittedName>
</protein>
<dbReference type="EMBL" id="JYDL01000053">
    <property type="protein sequence ID" value="KRX19989.1"/>
    <property type="molecule type" value="Genomic_DNA"/>
</dbReference>
<name>A0A0V0S0K0_9BILA</name>
<dbReference type="Proteomes" id="UP000054630">
    <property type="component" value="Unassembled WGS sequence"/>
</dbReference>
<evidence type="ECO:0000313" key="2">
    <source>
        <dbReference type="Proteomes" id="UP000054630"/>
    </source>
</evidence>
<reference evidence="1 2" key="1">
    <citation type="submission" date="2015-01" db="EMBL/GenBank/DDBJ databases">
        <title>Evolution of Trichinella species and genotypes.</title>
        <authorList>
            <person name="Korhonen P.K."/>
            <person name="Edoardo P."/>
            <person name="Giuseppe L.R."/>
            <person name="Gasser R.B."/>
        </authorList>
    </citation>
    <scope>NUCLEOTIDE SEQUENCE [LARGE SCALE GENOMIC DNA]</scope>
    <source>
        <strain evidence="1">ISS37</strain>
    </source>
</reference>
<gene>
    <name evidence="1" type="ORF">T07_14149</name>
</gene>
<organism evidence="1 2">
    <name type="scientific">Trichinella nelsoni</name>
    <dbReference type="NCBI Taxonomy" id="6336"/>
    <lineage>
        <taxon>Eukaryota</taxon>
        <taxon>Metazoa</taxon>
        <taxon>Ecdysozoa</taxon>
        <taxon>Nematoda</taxon>
        <taxon>Enoplea</taxon>
        <taxon>Dorylaimia</taxon>
        <taxon>Trichinellida</taxon>
        <taxon>Trichinellidae</taxon>
        <taxon>Trichinella</taxon>
    </lineage>
</organism>
<sequence>MQSGHRCEKRCSASFASTLQPGYAPSLVVRMSSDRPVGLTEFRASSRGGPCCSRIFPRLAGSSMLRAYCWPICAGGNFHWPTVPAIGRLALRPSRWCHMTWQVIQMHFFQNLCDRVQCSVLVSFRVHP</sequence>
<accession>A0A0V0S0K0</accession>